<evidence type="ECO:0000313" key="2">
    <source>
        <dbReference type="EMBL" id="GLS82851.1"/>
    </source>
</evidence>
<feature type="chain" id="PRO_5041201365" evidence="1">
    <location>
        <begin position="20"/>
        <end position="488"/>
    </location>
</feature>
<dbReference type="AlphaFoldDB" id="A0AA37WY93"/>
<dbReference type="RefSeq" id="WP_095500005.1">
    <property type="nucleotide sequence ID" value="NZ_BSPO01000002.1"/>
</dbReference>
<gene>
    <name evidence="2" type="ORF">GCM10007894_08280</name>
</gene>
<dbReference type="EMBL" id="BSPO01000002">
    <property type="protein sequence ID" value="GLS82851.1"/>
    <property type="molecule type" value="Genomic_DNA"/>
</dbReference>
<evidence type="ECO:0000256" key="1">
    <source>
        <dbReference type="SAM" id="SignalP"/>
    </source>
</evidence>
<reference evidence="2 3" key="1">
    <citation type="journal article" date="2014" name="Int. J. Syst. Evol. Microbiol.">
        <title>Complete genome sequence of Corynebacterium casei LMG S-19264T (=DSM 44701T), isolated from a smear-ripened cheese.</title>
        <authorList>
            <consortium name="US DOE Joint Genome Institute (JGI-PGF)"/>
            <person name="Walter F."/>
            <person name="Albersmeier A."/>
            <person name="Kalinowski J."/>
            <person name="Ruckert C."/>
        </authorList>
    </citation>
    <scope>NUCLEOTIDE SEQUENCE [LARGE SCALE GENOMIC DNA]</scope>
    <source>
        <strain evidence="2 3">NBRC 112785</strain>
    </source>
</reference>
<name>A0AA37WY93_9GAMM</name>
<keyword evidence="1" id="KW-0732">Signal</keyword>
<comment type="caution">
    <text evidence="2">The sequence shown here is derived from an EMBL/GenBank/DDBJ whole genome shotgun (WGS) entry which is preliminary data.</text>
</comment>
<dbReference type="InterPro" id="IPR038636">
    <property type="entry name" value="Wzi_sf"/>
</dbReference>
<accession>A0AA37WY93</accession>
<proteinExistence type="predicted"/>
<dbReference type="Proteomes" id="UP001157439">
    <property type="component" value="Unassembled WGS sequence"/>
</dbReference>
<sequence>MKSKLLLSALLLSSFSVKAAWWVEPTDLPLRADIQLLADSGIITHPVTTYPLMWARIKNDLDQAQQQSLTTNQQLAYQRVVAAYQRDHQAIHSKIELNGATDQTRFIGFGQDYRDKAALTANVEVTQDWFSGRLAASYHYDAQDGNPSRLDNSFAAVKLGNWIVTGGAVQKYWGPGWDSGLIQTTNARPMPGISFTRNDSSAFESPWLNWIGPWTFTTAFSQMESGRYVPDAKHWGARGTLKPVSKLEIGFSWTMQWGGEGYGNSLKDWWNGLFNGGVSEGDVKNGQENMLAGYDFRWSDTAWGVPYGIYYERIHEDFHNGKNRLINSANMGGIDVYIAQFNTRVFAEYSDTAVACGIDSSIYNCLYEHGFYRDGYRYYGRSLGSTYDNDSRVFVLGAITQLSHGQSITNKFRWARLNTDGNDRGEPGGNPVSPGRYERLYQVDSSYHRPFYHGKLKLGGTLGYSEYPITDHSSHWDATVYAGWERRF</sequence>
<protein>
    <submittedName>
        <fullName evidence="2">Outer membrane protein in capsule/EPS biosynthesis locus</fullName>
    </submittedName>
</protein>
<dbReference type="Gene3D" id="2.40.160.130">
    <property type="entry name" value="Capsule assembly protein Wzi"/>
    <property type="match status" value="1"/>
</dbReference>
<feature type="signal peptide" evidence="1">
    <location>
        <begin position="1"/>
        <end position="19"/>
    </location>
</feature>
<dbReference type="InterPro" id="IPR026950">
    <property type="entry name" value="Caps_assemb_Wzi"/>
</dbReference>
<evidence type="ECO:0000313" key="3">
    <source>
        <dbReference type="Proteomes" id="UP001157439"/>
    </source>
</evidence>
<organism evidence="2 3">
    <name type="scientific">Paraferrimonas haliotis</name>
    <dbReference type="NCBI Taxonomy" id="2013866"/>
    <lineage>
        <taxon>Bacteria</taxon>
        <taxon>Pseudomonadati</taxon>
        <taxon>Pseudomonadota</taxon>
        <taxon>Gammaproteobacteria</taxon>
        <taxon>Alteromonadales</taxon>
        <taxon>Ferrimonadaceae</taxon>
        <taxon>Paraferrimonas</taxon>
    </lineage>
</organism>
<keyword evidence="3" id="KW-1185">Reference proteome</keyword>
<dbReference type="Pfam" id="PF14052">
    <property type="entry name" value="Caps_assemb_Wzi"/>
    <property type="match status" value="1"/>
</dbReference>